<comment type="cofactor">
    <cofactor evidence="1">
        <name>FMN</name>
        <dbReference type="ChEBI" id="CHEBI:58210"/>
    </cofactor>
</comment>
<gene>
    <name evidence="6" type="ORF">FJM51_17930</name>
</gene>
<dbReference type="CDD" id="cd02933">
    <property type="entry name" value="OYE_like_FMN"/>
    <property type="match status" value="1"/>
</dbReference>
<evidence type="ECO:0000256" key="1">
    <source>
        <dbReference type="ARBA" id="ARBA00001917"/>
    </source>
</evidence>
<dbReference type="PANTHER" id="PTHR22893:SF91">
    <property type="entry name" value="NADPH DEHYDROGENASE 2-RELATED"/>
    <property type="match status" value="1"/>
</dbReference>
<dbReference type="GO" id="GO:0010181">
    <property type="term" value="F:FMN binding"/>
    <property type="evidence" value="ECO:0007669"/>
    <property type="project" value="InterPro"/>
</dbReference>
<dbReference type="NCBIfam" id="NF007899">
    <property type="entry name" value="PRK10605.1"/>
    <property type="match status" value="1"/>
</dbReference>
<name>A0A501WFD2_9RHOB</name>
<evidence type="ECO:0000256" key="4">
    <source>
        <dbReference type="SAM" id="MobiDB-lite"/>
    </source>
</evidence>
<proteinExistence type="inferred from homology"/>
<dbReference type="PANTHER" id="PTHR22893">
    <property type="entry name" value="NADH OXIDOREDUCTASE-RELATED"/>
    <property type="match status" value="1"/>
</dbReference>
<comment type="caution">
    <text evidence="6">The sequence shown here is derived from an EMBL/GenBank/DDBJ whole genome shotgun (WGS) entry which is preliminary data.</text>
</comment>
<dbReference type="Gene3D" id="3.20.20.70">
    <property type="entry name" value="Aldolase class I"/>
    <property type="match status" value="1"/>
</dbReference>
<keyword evidence="7" id="KW-1185">Reference proteome</keyword>
<dbReference type="InterPro" id="IPR013785">
    <property type="entry name" value="Aldolase_TIM"/>
</dbReference>
<sequence>MTEAKLFTPLKAGALSLRNRVVMAPLTRNRARPADDAPGDLAVEYYRQRASAGLIISEGTQISPMGKGYALTPGIHSAAQIDGWSRITEAVHAEGGAIVAQIWHVGRISHTSLLPDGAQPVGPSALTAEARTFDGEKFQPVSAPRALDIGGIGRVLANYHHAAMNARSAGFDGVEIHAANGYLIEQFLRASANERTDAYGGSVENRTRFLEEVVATVSEAIGADRVGVRLSPFSHANGVEIEGAEELYARAIERIDAYGLAYLHMIEGETGGARTYPDPEAIARLRSLFKGVYIANNGYDRRMAIDAVESGAADAVAFGRLFISNPDLVERLRRDAPLNEPDRDTFYGGGAGGYTDYPSLPEAAPV</sequence>
<dbReference type="GO" id="GO:0005829">
    <property type="term" value="C:cytosol"/>
    <property type="evidence" value="ECO:0007669"/>
    <property type="project" value="TreeGrafter"/>
</dbReference>
<evidence type="ECO:0000256" key="3">
    <source>
        <dbReference type="ARBA" id="ARBA00023002"/>
    </source>
</evidence>
<dbReference type="GO" id="GO:0016628">
    <property type="term" value="F:oxidoreductase activity, acting on the CH-CH group of donors, NAD or NADP as acceptor"/>
    <property type="evidence" value="ECO:0007669"/>
    <property type="project" value="UniProtKB-ARBA"/>
</dbReference>
<dbReference type="InterPro" id="IPR045247">
    <property type="entry name" value="Oye-like"/>
</dbReference>
<reference evidence="6 7" key="1">
    <citation type="submission" date="2019-06" db="EMBL/GenBank/DDBJ databases">
        <title>A novel bacterium of genus Amaricoccus, isolated from marine sediment.</title>
        <authorList>
            <person name="Huang H."/>
            <person name="Mo K."/>
            <person name="Hu Y."/>
        </authorList>
    </citation>
    <scope>NUCLEOTIDE SEQUENCE [LARGE SCALE GENOMIC DNA]</scope>
    <source>
        <strain evidence="6 7">HB172011</strain>
    </source>
</reference>
<dbReference type="OrthoDB" id="9784632at2"/>
<dbReference type="RefSeq" id="WP_140455507.1">
    <property type="nucleotide sequence ID" value="NZ_VFRP01000023.1"/>
</dbReference>
<dbReference type="AlphaFoldDB" id="A0A501WFD2"/>
<feature type="domain" description="NADH:flavin oxidoreductase/NADH oxidase N-terminal" evidence="5">
    <location>
        <begin position="5"/>
        <end position="338"/>
    </location>
</feature>
<dbReference type="FunFam" id="3.20.20.70:FF:000059">
    <property type="entry name" value="N-ethylmaleimide reductase, FMN-linked"/>
    <property type="match status" value="1"/>
</dbReference>
<feature type="region of interest" description="Disordered" evidence="4">
    <location>
        <begin position="340"/>
        <end position="366"/>
    </location>
</feature>
<protein>
    <submittedName>
        <fullName evidence="6">Alkene reductase</fullName>
    </submittedName>
</protein>
<accession>A0A501WFD2</accession>
<dbReference type="InterPro" id="IPR001155">
    <property type="entry name" value="OxRdtase_FMN_N"/>
</dbReference>
<dbReference type="EMBL" id="VFRP01000023">
    <property type="protein sequence ID" value="TPE48269.1"/>
    <property type="molecule type" value="Genomic_DNA"/>
</dbReference>
<evidence type="ECO:0000313" key="6">
    <source>
        <dbReference type="EMBL" id="TPE48269.1"/>
    </source>
</evidence>
<keyword evidence="3" id="KW-0560">Oxidoreductase</keyword>
<evidence type="ECO:0000259" key="5">
    <source>
        <dbReference type="Pfam" id="PF00724"/>
    </source>
</evidence>
<evidence type="ECO:0000313" key="7">
    <source>
        <dbReference type="Proteomes" id="UP000319255"/>
    </source>
</evidence>
<comment type="similarity">
    <text evidence="2">Belongs to the NADH:flavin oxidoreductase/NADH oxidase family.</text>
</comment>
<evidence type="ECO:0000256" key="2">
    <source>
        <dbReference type="ARBA" id="ARBA00005979"/>
    </source>
</evidence>
<dbReference type="Pfam" id="PF00724">
    <property type="entry name" value="Oxidored_FMN"/>
    <property type="match status" value="1"/>
</dbReference>
<dbReference type="Proteomes" id="UP000319255">
    <property type="component" value="Unassembled WGS sequence"/>
</dbReference>
<organism evidence="6 7">
    <name type="scientific">Amaricoccus solimangrovi</name>
    <dbReference type="NCBI Taxonomy" id="2589815"/>
    <lineage>
        <taxon>Bacteria</taxon>
        <taxon>Pseudomonadati</taxon>
        <taxon>Pseudomonadota</taxon>
        <taxon>Alphaproteobacteria</taxon>
        <taxon>Rhodobacterales</taxon>
        <taxon>Paracoccaceae</taxon>
        <taxon>Amaricoccus</taxon>
    </lineage>
</organism>
<dbReference type="SUPFAM" id="SSF51395">
    <property type="entry name" value="FMN-linked oxidoreductases"/>
    <property type="match status" value="1"/>
</dbReference>